<comment type="caution">
    <text evidence="2">The sequence shown here is derived from an EMBL/GenBank/DDBJ whole genome shotgun (WGS) entry which is preliminary data.</text>
</comment>
<reference evidence="2 3" key="1">
    <citation type="submission" date="2024-06" db="EMBL/GenBank/DDBJ databases">
        <title>Sorghum-associated microbial communities from plants grown in Nebraska, USA.</title>
        <authorList>
            <person name="Schachtman D."/>
        </authorList>
    </citation>
    <scope>NUCLEOTIDE SEQUENCE [LARGE SCALE GENOMIC DNA]</scope>
    <source>
        <strain evidence="2 3">1073</strain>
    </source>
</reference>
<dbReference type="SUPFAM" id="SSF56024">
    <property type="entry name" value="Phospholipase D/nuclease"/>
    <property type="match status" value="1"/>
</dbReference>
<dbReference type="Gene3D" id="3.30.870.10">
    <property type="entry name" value="Endonuclease Chain A"/>
    <property type="match status" value="1"/>
</dbReference>
<sequence length="173" mass="19457">MSLSRKIFKSSTALQGAVHEVLVFAFTQELLSPSQHVFLVAPWISNIVVFDNRLGQFSALNPDWSKREIRLVEVLATAAANGSHIHVLTRPDAHNQYVERRLKEAMADAGLSDALNWKVRPLLHSKGLLTDRFYLDGSMNLTESGVHLNDETIAISYEQSDIAQARVHFEDYL</sequence>
<accession>A0ABV2JZB1</accession>
<gene>
    <name evidence="2" type="ORF">ABIC75_002854</name>
</gene>
<protein>
    <submittedName>
        <fullName evidence="2">Phosphatidylserine/phosphatidylglycerophosphate/ cardiolipin synthase-like enzyme</fullName>
    </submittedName>
</protein>
<name>A0ABV2JZB1_9GAMM</name>
<dbReference type="CDD" id="cd00138">
    <property type="entry name" value="PLDc_SF"/>
    <property type="match status" value="1"/>
</dbReference>
<dbReference type="RefSeq" id="WP_354014515.1">
    <property type="nucleotide sequence ID" value="NZ_JBEPMU010000004.1"/>
</dbReference>
<organism evidence="2 3">
    <name type="scientific">Dyella japonica</name>
    <dbReference type="NCBI Taxonomy" id="231455"/>
    <lineage>
        <taxon>Bacteria</taxon>
        <taxon>Pseudomonadati</taxon>
        <taxon>Pseudomonadota</taxon>
        <taxon>Gammaproteobacteria</taxon>
        <taxon>Lysobacterales</taxon>
        <taxon>Rhodanobacteraceae</taxon>
        <taxon>Dyella</taxon>
    </lineage>
</organism>
<keyword evidence="3" id="KW-1185">Reference proteome</keyword>
<dbReference type="InterPro" id="IPR025202">
    <property type="entry name" value="PLD-like_dom"/>
</dbReference>
<dbReference type="NCBIfam" id="NF041068">
    <property type="entry name" value="DpdK"/>
    <property type="match status" value="1"/>
</dbReference>
<dbReference type="Proteomes" id="UP001549184">
    <property type="component" value="Unassembled WGS sequence"/>
</dbReference>
<evidence type="ECO:0000313" key="3">
    <source>
        <dbReference type="Proteomes" id="UP001549184"/>
    </source>
</evidence>
<feature type="domain" description="Phospholipase D-like" evidence="1">
    <location>
        <begin position="70"/>
        <end position="171"/>
    </location>
</feature>
<dbReference type="Pfam" id="PF13091">
    <property type="entry name" value="PLDc_2"/>
    <property type="match status" value="1"/>
</dbReference>
<proteinExistence type="predicted"/>
<dbReference type="EMBL" id="JBEPMU010000004">
    <property type="protein sequence ID" value="MET3653118.1"/>
    <property type="molecule type" value="Genomic_DNA"/>
</dbReference>
<evidence type="ECO:0000259" key="1">
    <source>
        <dbReference type="Pfam" id="PF13091"/>
    </source>
</evidence>
<evidence type="ECO:0000313" key="2">
    <source>
        <dbReference type="EMBL" id="MET3653118.1"/>
    </source>
</evidence>